<evidence type="ECO:0000313" key="1">
    <source>
        <dbReference type="EMBL" id="GBP42566.1"/>
    </source>
</evidence>
<organism evidence="1 2">
    <name type="scientific">Eumeta variegata</name>
    <name type="common">Bagworm moth</name>
    <name type="synonym">Eumeta japonica</name>
    <dbReference type="NCBI Taxonomy" id="151549"/>
    <lineage>
        <taxon>Eukaryota</taxon>
        <taxon>Metazoa</taxon>
        <taxon>Ecdysozoa</taxon>
        <taxon>Arthropoda</taxon>
        <taxon>Hexapoda</taxon>
        <taxon>Insecta</taxon>
        <taxon>Pterygota</taxon>
        <taxon>Neoptera</taxon>
        <taxon>Endopterygota</taxon>
        <taxon>Lepidoptera</taxon>
        <taxon>Glossata</taxon>
        <taxon>Ditrysia</taxon>
        <taxon>Tineoidea</taxon>
        <taxon>Psychidae</taxon>
        <taxon>Oiketicinae</taxon>
        <taxon>Eumeta</taxon>
    </lineage>
</organism>
<evidence type="ECO:0000313" key="2">
    <source>
        <dbReference type="Proteomes" id="UP000299102"/>
    </source>
</evidence>
<reference evidence="1 2" key="1">
    <citation type="journal article" date="2019" name="Commun. Biol.">
        <title>The bagworm genome reveals a unique fibroin gene that provides high tensile strength.</title>
        <authorList>
            <person name="Kono N."/>
            <person name="Nakamura H."/>
            <person name="Ohtoshi R."/>
            <person name="Tomita M."/>
            <person name="Numata K."/>
            <person name="Arakawa K."/>
        </authorList>
    </citation>
    <scope>NUCLEOTIDE SEQUENCE [LARGE SCALE GENOMIC DNA]</scope>
</reference>
<comment type="caution">
    <text evidence="1">The sequence shown here is derived from an EMBL/GenBank/DDBJ whole genome shotgun (WGS) entry which is preliminary data.</text>
</comment>
<keyword evidence="2" id="KW-1185">Reference proteome</keyword>
<dbReference type="AlphaFoldDB" id="A0A4C1VTS9"/>
<proteinExistence type="predicted"/>
<accession>A0A4C1VTS9</accession>
<name>A0A4C1VTS9_EUMVA</name>
<dbReference type="Proteomes" id="UP000299102">
    <property type="component" value="Unassembled WGS sequence"/>
</dbReference>
<protein>
    <submittedName>
        <fullName evidence="1">Uncharacterized protein</fullName>
    </submittedName>
</protein>
<sequence>MILRNLNPPRLCNGTRLSRRARAPPAALANWPDLNNCRRVDRSRFRIRLRAVRSFERTKSQRKTRSDGLARAAYGIPLISFARMHILVNSPPVSIELIMIYDSDILFLPKRVDHVPGIGLELRVSLDDIGLVAHLPIKMLQKRL</sequence>
<gene>
    <name evidence="1" type="ORF">EVAR_82016_1</name>
</gene>
<dbReference type="EMBL" id="BGZK01000420">
    <property type="protein sequence ID" value="GBP42566.1"/>
    <property type="molecule type" value="Genomic_DNA"/>
</dbReference>